<evidence type="ECO:0000256" key="1">
    <source>
        <dbReference type="ARBA" id="ARBA00003520"/>
    </source>
</evidence>
<comment type="similarity">
    <text evidence="2 3">Belongs to the actin family.</text>
</comment>
<keyword evidence="5" id="KW-1185">Reference proteome</keyword>
<dbReference type="PANTHER" id="PTHR11937">
    <property type="entry name" value="ACTIN"/>
    <property type="match status" value="1"/>
</dbReference>
<dbReference type="Pfam" id="PF00022">
    <property type="entry name" value="Actin"/>
    <property type="match status" value="1"/>
</dbReference>
<dbReference type="InterPro" id="IPR004001">
    <property type="entry name" value="Actin_CS"/>
</dbReference>
<dbReference type="SUPFAM" id="SSF53067">
    <property type="entry name" value="Actin-like ATPase domain"/>
    <property type="match status" value="2"/>
</dbReference>
<dbReference type="Gene3D" id="3.90.640.10">
    <property type="entry name" value="Actin, Chain A, domain 4"/>
    <property type="match status" value="1"/>
</dbReference>
<dbReference type="InterPro" id="IPR043129">
    <property type="entry name" value="ATPase_NBD"/>
</dbReference>
<dbReference type="FunFam" id="3.30.420.40:FF:000050">
    <property type="entry name" value="Actin, alpha skeletal muscle"/>
    <property type="match status" value="1"/>
</dbReference>
<evidence type="ECO:0000256" key="2">
    <source>
        <dbReference type="ARBA" id="ARBA00006752"/>
    </source>
</evidence>
<accession>A0A6J8CX01</accession>
<dbReference type="PRINTS" id="PR00190">
    <property type="entry name" value="ACTIN"/>
</dbReference>
<evidence type="ECO:0008006" key="6">
    <source>
        <dbReference type="Google" id="ProtNLM"/>
    </source>
</evidence>
<gene>
    <name evidence="4" type="ORF">MCOR_34292</name>
</gene>
<dbReference type="EMBL" id="CACVKT020006159">
    <property type="protein sequence ID" value="CAC5400076.1"/>
    <property type="molecule type" value="Genomic_DNA"/>
</dbReference>
<dbReference type="FunFam" id="3.30.420.40:FF:000058">
    <property type="entry name" value="Putative actin-related protein 5"/>
    <property type="match status" value="1"/>
</dbReference>
<sequence length="370" mass="41338">MADDDVAAVVIDNGSYKIMAGFSGDDCHRSVFSTVVGRPGRPAYQVSGSDHKEFYVGDEAQYRRSVLNLNYPIEHGIITNWDDMEKIWQHCFNDELRVDPAEHPIIMTEPPLNPKTQKERTVQVMFEKFNTAGFFLALSSNLSLYASGRGSGITVDVGDGVSYAMTIYEGHCIMPATRRLDFGGRDLTLNLKKLLHEKGYDFVNNSELEIVREMKEKLCYVALDCEQEAGNVRDEKFELPDGNIITIGKERFMCPDALFGPIPGVGSGGIVDLLQSNLDATDIDSKKDLLCNVILSGATTMFPGFPERIKKGIESFVPKTTKVKVKAYPERKSSVWIGGSILGSLSTFQSYWITKQEYEEYGPTIVHRRD</sequence>
<reference evidence="4 5" key="1">
    <citation type="submission" date="2020-06" db="EMBL/GenBank/DDBJ databases">
        <authorList>
            <person name="Li R."/>
            <person name="Bekaert M."/>
        </authorList>
    </citation>
    <scope>NUCLEOTIDE SEQUENCE [LARGE SCALE GENOMIC DNA]</scope>
    <source>
        <strain evidence="5">wild</strain>
    </source>
</reference>
<dbReference type="AlphaFoldDB" id="A0A6J8CX01"/>
<dbReference type="Proteomes" id="UP000507470">
    <property type="component" value="Unassembled WGS sequence"/>
</dbReference>
<proteinExistence type="inferred from homology"/>
<dbReference type="Gene3D" id="3.30.420.40">
    <property type="match status" value="2"/>
</dbReference>
<dbReference type="OrthoDB" id="6073576at2759"/>
<dbReference type="SMART" id="SM00268">
    <property type="entry name" value="ACTIN"/>
    <property type="match status" value="1"/>
</dbReference>
<evidence type="ECO:0000313" key="5">
    <source>
        <dbReference type="Proteomes" id="UP000507470"/>
    </source>
</evidence>
<dbReference type="InterPro" id="IPR004000">
    <property type="entry name" value="Actin"/>
</dbReference>
<dbReference type="PROSITE" id="PS00432">
    <property type="entry name" value="ACTINS_2"/>
    <property type="match status" value="1"/>
</dbReference>
<comment type="function">
    <text evidence="1">Actins are highly conserved proteins that are involved in various types of cell motility and are ubiquitously expressed in all eukaryotic cells.</text>
</comment>
<evidence type="ECO:0000256" key="3">
    <source>
        <dbReference type="RuleBase" id="RU000487"/>
    </source>
</evidence>
<organism evidence="4 5">
    <name type="scientific">Mytilus coruscus</name>
    <name type="common">Sea mussel</name>
    <dbReference type="NCBI Taxonomy" id="42192"/>
    <lineage>
        <taxon>Eukaryota</taxon>
        <taxon>Metazoa</taxon>
        <taxon>Spiralia</taxon>
        <taxon>Lophotrochozoa</taxon>
        <taxon>Mollusca</taxon>
        <taxon>Bivalvia</taxon>
        <taxon>Autobranchia</taxon>
        <taxon>Pteriomorphia</taxon>
        <taxon>Mytilida</taxon>
        <taxon>Mytiloidea</taxon>
        <taxon>Mytilidae</taxon>
        <taxon>Mytilinae</taxon>
        <taxon>Mytilus</taxon>
    </lineage>
</organism>
<protein>
    <recommendedName>
        <fullName evidence="6">ACTB_G1</fullName>
    </recommendedName>
</protein>
<name>A0A6J8CX01_MYTCO</name>
<evidence type="ECO:0000313" key="4">
    <source>
        <dbReference type="EMBL" id="CAC5400076.1"/>
    </source>
</evidence>
<dbReference type="FunFam" id="3.90.640.10:FF:000007">
    <property type="entry name" value="Actin like 7B"/>
    <property type="match status" value="1"/>
</dbReference>